<evidence type="ECO:0000256" key="7">
    <source>
        <dbReference type="ARBA" id="ARBA00022837"/>
    </source>
</evidence>
<keyword evidence="5" id="KW-0732">Signal</keyword>
<comment type="subcellular location">
    <subcellularLocation>
        <location evidence="1">Secreted</location>
    </subcellularLocation>
</comment>
<evidence type="ECO:0000256" key="9">
    <source>
        <dbReference type="ARBA" id="ARBA00023180"/>
    </source>
</evidence>
<evidence type="ECO:0000256" key="5">
    <source>
        <dbReference type="ARBA" id="ARBA00022729"/>
    </source>
</evidence>
<feature type="disulfide bond" evidence="11">
    <location>
        <begin position="232"/>
        <end position="259"/>
    </location>
</feature>
<keyword evidence="8 10" id="KW-1015">Disulfide bond</keyword>
<dbReference type="Ensembl" id="ENSVKKT00000028075.1">
    <property type="protein sequence ID" value="ENSVKKP00000027407.1"/>
    <property type="gene ID" value="ENSVKKG00000017829.1"/>
</dbReference>
<dbReference type="PROSITE" id="PS00010">
    <property type="entry name" value="ASX_HYDROXYL"/>
    <property type="match status" value="1"/>
</dbReference>
<dbReference type="PROSITE" id="PS50026">
    <property type="entry name" value="EGF_3"/>
    <property type="match status" value="1"/>
</dbReference>
<dbReference type="FunFam" id="3.10.100.10:FF:000003">
    <property type="entry name" value="Versican core protein"/>
    <property type="match status" value="1"/>
</dbReference>
<evidence type="ECO:0000259" key="12">
    <source>
        <dbReference type="PROSITE" id="PS50026"/>
    </source>
</evidence>
<dbReference type="GO" id="GO:0007417">
    <property type="term" value="P:central nervous system development"/>
    <property type="evidence" value="ECO:0007669"/>
    <property type="project" value="TreeGrafter"/>
</dbReference>
<dbReference type="InterPro" id="IPR000152">
    <property type="entry name" value="EGF-type_Asp/Asn_hydroxyl_site"/>
</dbReference>
<dbReference type="SMART" id="SM00181">
    <property type="entry name" value="EGF"/>
    <property type="match status" value="1"/>
</dbReference>
<evidence type="ECO:0000256" key="6">
    <source>
        <dbReference type="ARBA" id="ARBA00022737"/>
    </source>
</evidence>
<accession>A0A8D2LV39</accession>
<reference evidence="15" key="2">
    <citation type="submission" date="2025-09" db="UniProtKB">
        <authorList>
            <consortium name="Ensembl"/>
        </authorList>
    </citation>
    <scope>IDENTIFICATION</scope>
</reference>
<comment type="caution">
    <text evidence="10">Lacks conserved residue(s) required for the propagation of feature annotation.</text>
</comment>
<dbReference type="InterPro" id="IPR016187">
    <property type="entry name" value="CTDL_fold"/>
</dbReference>
<dbReference type="PROSITE" id="PS50923">
    <property type="entry name" value="SUSHI"/>
    <property type="match status" value="1"/>
</dbReference>
<evidence type="ECO:0000256" key="1">
    <source>
        <dbReference type="ARBA" id="ARBA00004613"/>
    </source>
</evidence>
<dbReference type="PANTHER" id="PTHR22804:SF42">
    <property type="entry name" value="AGGRECAN CORE PROTEIN"/>
    <property type="match status" value="1"/>
</dbReference>
<evidence type="ECO:0000256" key="8">
    <source>
        <dbReference type="ARBA" id="ARBA00023157"/>
    </source>
</evidence>
<dbReference type="Gene3D" id="2.10.70.10">
    <property type="entry name" value="Complement Module, domain 1"/>
    <property type="match status" value="1"/>
</dbReference>
<evidence type="ECO:0000256" key="3">
    <source>
        <dbReference type="ARBA" id="ARBA00022536"/>
    </source>
</evidence>
<dbReference type="AlphaFoldDB" id="A0A8D2LV39"/>
<dbReference type="CDD" id="cd00033">
    <property type="entry name" value="CCP"/>
    <property type="match status" value="1"/>
</dbReference>
<proteinExistence type="predicted"/>
<organism evidence="15 16">
    <name type="scientific">Varanus komodoensis</name>
    <name type="common">Komodo dragon</name>
    <dbReference type="NCBI Taxonomy" id="61221"/>
    <lineage>
        <taxon>Eukaryota</taxon>
        <taxon>Metazoa</taxon>
        <taxon>Chordata</taxon>
        <taxon>Craniata</taxon>
        <taxon>Vertebrata</taxon>
        <taxon>Euteleostomi</taxon>
        <taxon>Lepidosauria</taxon>
        <taxon>Squamata</taxon>
        <taxon>Bifurcata</taxon>
        <taxon>Unidentata</taxon>
        <taxon>Episquamata</taxon>
        <taxon>Toxicofera</taxon>
        <taxon>Anguimorpha</taxon>
        <taxon>Paleoanguimorpha</taxon>
        <taxon>Varanoidea</taxon>
        <taxon>Varanidae</taxon>
        <taxon>Varanus</taxon>
    </lineage>
</organism>
<evidence type="ECO:0000259" key="13">
    <source>
        <dbReference type="PROSITE" id="PS50041"/>
    </source>
</evidence>
<dbReference type="InterPro" id="IPR000742">
    <property type="entry name" value="EGF"/>
</dbReference>
<dbReference type="FunFam" id="2.10.25.10:FF:000006">
    <property type="entry name" value="Versican core protein-like isoform 1"/>
    <property type="match status" value="1"/>
</dbReference>
<feature type="disulfide bond" evidence="11">
    <location>
        <begin position="203"/>
        <end position="246"/>
    </location>
</feature>
<keyword evidence="7" id="KW-0106">Calcium</keyword>
<dbReference type="Gene3D" id="2.10.25.10">
    <property type="entry name" value="Laminin"/>
    <property type="match status" value="1"/>
</dbReference>
<keyword evidence="2" id="KW-0964">Secreted</keyword>
<dbReference type="PANTHER" id="PTHR22804">
    <property type="entry name" value="AGGRECAN/VERSICAN PROTEOGLYCAN"/>
    <property type="match status" value="1"/>
</dbReference>
<dbReference type="SMART" id="SM00032">
    <property type="entry name" value="CCP"/>
    <property type="match status" value="1"/>
</dbReference>
<keyword evidence="4 11" id="KW-0768">Sushi</keyword>
<dbReference type="PROSITE" id="PS00615">
    <property type="entry name" value="C_TYPE_LECTIN_1"/>
    <property type="match status" value="1"/>
</dbReference>
<dbReference type="GO" id="GO:0001501">
    <property type="term" value="P:skeletal system development"/>
    <property type="evidence" value="ECO:0007669"/>
    <property type="project" value="TreeGrafter"/>
</dbReference>
<dbReference type="Pfam" id="PF00008">
    <property type="entry name" value="EGF"/>
    <property type="match status" value="1"/>
</dbReference>
<evidence type="ECO:0000256" key="2">
    <source>
        <dbReference type="ARBA" id="ARBA00022525"/>
    </source>
</evidence>
<protein>
    <submittedName>
        <fullName evidence="15">Uncharacterized protein</fullName>
    </submittedName>
</protein>
<evidence type="ECO:0000313" key="15">
    <source>
        <dbReference type="Ensembl" id="ENSVKKP00000027407.1"/>
    </source>
</evidence>
<name>A0A8D2LV39_VARKO</name>
<dbReference type="PROSITE" id="PS50041">
    <property type="entry name" value="C_TYPE_LECTIN_2"/>
    <property type="match status" value="1"/>
</dbReference>
<dbReference type="InterPro" id="IPR050691">
    <property type="entry name" value="Hyaluronan_bind_Proteoglycan"/>
</dbReference>
<dbReference type="Proteomes" id="UP000694545">
    <property type="component" value="Unplaced"/>
</dbReference>
<dbReference type="InterPro" id="IPR035976">
    <property type="entry name" value="Sushi/SCR/CCP_sf"/>
</dbReference>
<evidence type="ECO:0000256" key="10">
    <source>
        <dbReference type="PROSITE-ProRule" id="PRU00076"/>
    </source>
</evidence>
<feature type="disulfide bond" evidence="10">
    <location>
        <begin position="30"/>
        <end position="39"/>
    </location>
</feature>
<dbReference type="InterPro" id="IPR000436">
    <property type="entry name" value="Sushi_SCR_CCP_dom"/>
</dbReference>
<dbReference type="SUPFAM" id="SSF56436">
    <property type="entry name" value="C-type lectin-like"/>
    <property type="match status" value="1"/>
</dbReference>
<dbReference type="CDD" id="cd03588">
    <property type="entry name" value="CLECT_CSPGs"/>
    <property type="match status" value="1"/>
</dbReference>
<dbReference type="Pfam" id="PF00084">
    <property type="entry name" value="Sushi"/>
    <property type="match status" value="1"/>
</dbReference>
<keyword evidence="9" id="KW-0325">Glycoprotein</keyword>
<evidence type="ECO:0000313" key="16">
    <source>
        <dbReference type="Proteomes" id="UP000694545"/>
    </source>
</evidence>
<sequence>QVGPSSFCHTSPCLNGATCVDGIHIFTCLCLPSYGGDLCDIATVHPSDQVRGFGMLKPSIHAYYKPFQSLPDLAECEAGWTKFQGNCYKHFEEKHTWVDAENLCREHQSHLSSITTPEEQEFVNNNAQDYQWIGLSDRAVEDDFRWSDGQPLQYENWRPNQPDNFFAKGEDCVVMIWHEKGEWNDVPCNYHLPFTCKKGTVACGEPPMVENAKHFGKKKERYEINAMVRYQCNQGYIQRHVPTIRCQPNGHWEEPRIACIDRIFQVTRSNSSILFHTSQSTSGIVRLVLGILRRM</sequence>
<dbReference type="Pfam" id="PF00059">
    <property type="entry name" value="Lectin_C"/>
    <property type="match status" value="1"/>
</dbReference>
<dbReference type="PROSITE" id="PS00022">
    <property type="entry name" value="EGF_1"/>
    <property type="match status" value="1"/>
</dbReference>
<feature type="domain" description="C-type lectin" evidence="13">
    <location>
        <begin position="83"/>
        <end position="197"/>
    </location>
</feature>
<dbReference type="OMA" id="RIACIDR"/>
<keyword evidence="16" id="KW-1185">Reference proteome</keyword>
<reference evidence="15" key="1">
    <citation type="submission" date="2025-08" db="UniProtKB">
        <authorList>
            <consortium name="Ensembl"/>
        </authorList>
    </citation>
    <scope>IDENTIFICATION</scope>
</reference>
<dbReference type="InterPro" id="IPR033987">
    <property type="entry name" value="CSPG_CTLD"/>
</dbReference>
<dbReference type="GO" id="GO:0045202">
    <property type="term" value="C:synapse"/>
    <property type="evidence" value="ECO:0007669"/>
    <property type="project" value="TreeGrafter"/>
</dbReference>
<evidence type="ECO:0000259" key="14">
    <source>
        <dbReference type="PROSITE" id="PS50923"/>
    </source>
</evidence>
<dbReference type="InterPro" id="IPR001304">
    <property type="entry name" value="C-type_lectin-like"/>
</dbReference>
<dbReference type="Gene3D" id="3.10.100.10">
    <property type="entry name" value="Mannose-Binding Protein A, subunit A"/>
    <property type="match status" value="1"/>
</dbReference>
<dbReference type="InterPro" id="IPR016186">
    <property type="entry name" value="C-type_lectin-like/link_sf"/>
</dbReference>
<dbReference type="InterPro" id="IPR018378">
    <property type="entry name" value="C-type_lectin_CS"/>
</dbReference>
<keyword evidence="6" id="KW-0677">Repeat</keyword>
<dbReference type="GO" id="GO:0072534">
    <property type="term" value="C:perineuronal net"/>
    <property type="evidence" value="ECO:0007669"/>
    <property type="project" value="TreeGrafter"/>
</dbReference>
<feature type="domain" description="Sushi" evidence="14">
    <location>
        <begin position="201"/>
        <end position="261"/>
    </location>
</feature>
<dbReference type="FunFam" id="2.10.70.10:FF:000003">
    <property type="entry name" value="Versican core protein"/>
    <property type="match status" value="1"/>
</dbReference>
<dbReference type="GO" id="GO:0002052">
    <property type="term" value="P:positive regulation of neuroblast proliferation"/>
    <property type="evidence" value="ECO:0007669"/>
    <property type="project" value="TreeGrafter"/>
</dbReference>
<feature type="domain" description="EGF-like" evidence="12">
    <location>
        <begin position="4"/>
        <end position="40"/>
    </location>
</feature>
<dbReference type="SUPFAM" id="SSF57535">
    <property type="entry name" value="Complement control module/SCR domain"/>
    <property type="match status" value="1"/>
</dbReference>
<keyword evidence="3 10" id="KW-0245">EGF-like domain</keyword>
<dbReference type="GO" id="GO:0005615">
    <property type="term" value="C:extracellular space"/>
    <property type="evidence" value="ECO:0007669"/>
    <property type="project" value="TreeGrafter"/>
</dbReference>
<evidence type="ECO:0000256" key="11">
    <source>
        <dbReference type="PROSITE-ProRule" id="PRU00302"/>
    </source>
</evidence>
<dbReference type="GO" id="GO:0010001">
    <property type="term" value="P:glial cell differentiation"/>
    <property type="evidence" value="ECO:0007669"/>
    <property type="project" value="TreeGrafter"/>
</dbReference>
<dbReference type="CDD" id="cd00054">
    <property type="entry name" value="EGF_CA"/>
    <property type="match status" value="1"/>
</dbReference>
<dbReference type="SMART" id="SM00034">
    <property type="entry name" value="CLECT"/>
    <property type="match status" value="1"/>
</dbReference>
<dbReference type="SUPFAM" id="SSF57196">
    <property type="entry name" value="EGF/Laminin"/>
    <property type="match status" value="1"/>
</dbReference>
<evidence type="ECO:0000256" key="4">
    <source>
        <dbReference type="ARBA" id="ARBA00022659"/>
    </source>
</evidence>